<dbReference type="PANTHER" id="PTHR48024">
    <property type="entry name" value="GEO13361P1-RELATED"/>
    <property type="match status" value="1"/>
</dbReference>
<name>A0A8S3AMQ3_9BILA</name>
<comment type="caution">
    <text evidence="4">The sequence shown here is derived from an EMBL/GenBank/DDBJ whole genome shotgun (WGS) entry which is preliminary data.</text>
</comment>
<dbReference type="InterPro" id="IPR035979">
    <property type="entry name" value="RBD_domain_sf"/>
</dbReference>
<gene>
    <name evidence="4" type="ORF">GIL414_LOCUS44912</name>
</gene>
<accession>A0A8S3AMQ3</accession>
<dbReference type="Gene3D" id="3.30.70.330">
    <property type="match status" value="1"/>
</dbReference>
<reference evidence="4" key="1">
    <citation type="submission" date="2021-02" db="EMBL/GenBank/DDBJ databases">
        <authorList>
            <person name="Nowell W R."/>
        </authorList>
    </citation>
    <scope>NUCLEOTIDE SEQUENCE</scope>
</reference>
<proteinExistence type="predicted"/>
<evidence type="ECO:0000256" key="1">
    <source>
        <dbReference type="ARBA" id="ARBA00022884"/>
    </source>
</evidence>
<feature type="domain" description="RRM" evidence="3">
    <location>
        <begin position="1"/>
        <end position="40"/>
    </location>
</feature>
<dbReference type="PANTHER" id="PTHR48024:SF56">
    <property type="entry name" value="HETEROGENEOUS NUCLEAR RIBONUCLEOPROTEIN A0"/>
    <property type="match status" value="1"/>
</dbReference>
<evidence type="ECO:0000313" key="5">
    <source>
        <dbReference type="Proteomes" id="UP000681720"/>
    </source>
</evidence>
<dbReference type="Pfam" id="PF00076">
    <property type="entry name" value="RRM_1"/>
    <property type="match status" value="1"/>
</dbReference>
<dbReference type="Proteomes" id="UP000681720">
    <property type="component" value="Unassembled WGS sequence"/>
</dbReference>
<dbReference type="SUPFAM" id="SSF54928">
    <property type="entry name" value="RNA-binding domain, RBD"/>
    <property type="match status" value="1"/>
</dbReference>
<evidence type="ECO:0000313" key="4">
    <source>
        <dbReference type="EMBL" id="CAF4745395.1"/>
    </source>
</evidence>
<organism evidence="4 5">
    <name type="scientific">Rotaria magnacalcarata</name>
    <dbReference type="NCBI Taxonomy" id="392030"/>
    <lineage>
        <taxon>Eukaryota</taxon>
        <taxon>Metazoa</taxon>
        <taxon>Spiralia</taxon>
        <taxon>Gnathifera</taxon>
        <taxon>Rotifera</taxon>
        <taxon>Eurotatoria</taxon>
        <taxon>Bdelloidea</taxon>
        <taxon>Philodinida</taxon>
        <taxon>Philodinidae</taxon>
        <taxon>Rotaria</taxon>
    </lineage>
</organism>
<dbReference type="GO" id="GO:0005634">
    <property type="term" value="C:nucleus"/>
    <property type="evidence" value="ECO:0007669"/>
    <property type="project" value="TreeGrafter"/>
</dbReference>
<dbReference type="InterPro" id="IPR012677">
    <property type="entry name" value="Nucleotide-bd_a/b_plait_sf"/>
</dbReference>
<keyword evidence="1 2" id="KW-0694">RNA-binding</keyword>
<dbReference type="InterPro" id="IPR050886">
    <property type="entry name" value="RNA-binding_reg"/>
</dbReference>
<dbReference type="PROSITE" id="PS50102">
    <property type="entry name" value="RRM"/>
    <property type="match status" value="1"/>
</dbReference>
<dbReference type="AlphaFoldDB" id="A0A8S3AMQ3"/>
<dbReference type="GO" id="GO:0005829">
    <property type="term" value="C:cytosol"/>
    <property type="evidence" value="ECO:0007669"/>
    <property type="project" value="TreeGrafter"/>
</dbReference>
<dbReference type="GO" id="GO:0003730">
    <property type="term" value="F:mRNA 3'-UTR binding"/>
    <property type="evidence" value="ECO:0007669"/>
    <property type="project" value="TreeGrafter"/>
</dbReference>
<feature type="non-terminal residue" evidence="4">
    <location>
        <position position="1"/>
    </location>
</feature>
<dbReference type="InterPro" id="IPR000504">
    <property type="entry name" value="RRM_dom"/>
</dbReference>
<dbReference type="EMBL" id="CAJOBJ010136773">
    <property type="protein sequence ID" value="CAF4745395.1"/>
    <property type="molecule type" value="Genomic_DNA"/>
</dbReference>
<evidence type="ECO:0000256" key="2">
    <source>
        <dbReference type="PROSITE-ProRule" id="PRU00176"/>
    </source>
</evidence>
<sequence>PYHTTDETLRAFFSKFGDIDEAVVITDRSTGKSRGYGFVC</sequence>
<evidence type="ECO:0000259" key="3">
    <source>
        <dbReference type="PROSITE" id="PS50102"/>
    </source>
</evidence>
<protein>
    <recommendedName>
        <fullName evidence="3">RRM domain-containing protein</fullName>
    </recommendedName>
</protein>